<organism evidence="2 3">
    <name type="scientific">Acetobacterium wieringae</name>
    <dbReference type="NCBI Taxonomy" id="52694"/>
    <lineage>
        <taxon>Bacteria</taxon>
        <taxon>Bacillati</taxon>
        <taxon>Bacillota</taxon>
        <taxon>Clostridia</taxon>
        <taxon>Eubacteriales</taxon>
        <taxon>Eubacteriaceae</taxon>
        <taxon>Acetobacterium</taxon>
    </lineage>
</organism>
<dbReference type="InterPro" id="IPR048423">
    <property type="entry name" value="DRL_cat"/>
</dbReference>
<evidence type="ECO:0000259" key="1">
    <source>
        <dbReference type="Pfam" id="PF21135"/>
    </source>
</evidence>
<dbReference type="Pfam" id="PF21135">
    <property type="entry name" value="DRL_cat"/>
    <property type="match status" value="1"/>
</dbReference>
<dbReference type="PANTHER" id="PTHR37850">
    <property type="entry name" value="STRU PROTEIN"/>
    <property type="match status" value="1"/>
</dbReference>
<dbReference type="RefSeq" id="WP_228882165.1">
    <property type="nucleotide sequence ID" value="NZ_CABIIK010000044.1"/>
</dbReference>
<dbReference type="PANTHER" id="PTHR37850:SF2">
    <property type="entry name" value="SAF DOMAIN PROTEIN"/>
    <property type="match status" value="1"/>
</dbReference>
<evidence type="ECO:0000313" key="2">
    <source>
        <dbReference type="EMBL" id="UYO63447.1"/>
    </source>
</evidence>
<dbReference type="InterPro" id="IPR036291">
    <property type="entry name" value="NAD(P)-bd_dom_sf"/>
</dbReference>
<evidence type="ECO:0000313" key="3">
    <source>
        <dbReference type="Proteomes" id="UP001163550"/>
    </source>
</evidence>
<gene>
    <name evidence="2" type="ORF">LNN31_03100</name>
</gene>
<proteinExistence type="predicted"/>
<feature type="domain" description="Oxidoreductase DRL-like catalytic" evidence="1">
    <location>
        <begin position="160"/>
        <end position="321"/>
    </location>
</feature>
<dbReference type="Gene3D" id="3.40.50.720">
    <property type="entry name" value="NAD(P)-binding Rossmann-like Domain"/>
    <property type="match status" value="1"/>
</dbReference>
<dbReference type="CDD" id="cd11616">
    <property type="entry name" value="SAF_DH_OX_like"/>
    <property type="match status" value="1"/>
</dbReference>
<protein>
    <submittedName>
        <fullName evidence="2">NAD(P)-dependent oxidoreductase</fullName>
    </submittedName>
</protein>
<reference evidence="2" key="1">
    <citation type="submission" date="2021-11" db="EMBL/GenBank/DDBJ databases">
        <title>Isoprene-degrading acetogen.</title>
        <authorList>
            <person name="Yang Y."/>
            <person name="Jin H."/>
            <person name="Yan J."/>
        </authorList>
    </citation>
    <scope>NUCLEOTIDE SEQUENCE</scope>
    <source>
        <strain evidence="2">Berkeley</strain>
    </source>
</reference>
<keyword evidence="3" id="KW-1185">Reference proteome</keyword>
<accession>A0ABY6HFY1</accession>
<sequence>MLGLNYKLLQLEENGKHIMTSIVGAGQMGRGMVGQIMSMKGMRPAVVVDIDIQNAINAYQHAGLKEGDYVIADTISEANDLLAKGKYIVTDNPEIATKTDLIDCAVDATGVPEVGAKVAIDSINSGKHIVMLNVEADVCIGPMLYKMAQSAGVVYTGSAGDEPGAVLELYDFADALGFDVRVIGKGKNNKVDKAANPDSVLEEATRKGVSPKMLTSFKDGTKTMVEMTAMSNATGYLPDIMGAHGAKGIVSELPDLFRLKSEGGILNSYGIVDYIDGVAPGVFIIISTEQPDIIHELNYLSMGKGPNYVLYRPYHLCSLETPLSVAKAVIDGIPTIAPRKGLVSETITIAKRDLAAGEYLDGIGGFSIYGSFEKASVANEKGALPMGMVNKKTKMINAVKKGEIVTYADVALDNDSLMVQLRKIQDKLYL</sequence>
<dbReference type="SUPFAM" id="SSF51735">
    <property type="entry name" value="NAD(P)-binding Rossmann-fold domains"/>
    <property type="match status" value="1"/>
</dbReference>
<name>A0ABY6HFY1_9FIRM</name>
<dbReference type="Proteomes" id="UP001163550">
    <property type="component" value="Chromosome"/>
</dbReference>
<dbReference type="EMBL" id="CP087994">
    <property type="protein sequence ID" value="UYO63447.1"/>
    <property type="molecule type" value="Genomic_DNA"/>
</dbReference>